<dbReference type="InterPro" id="IPR037524">
    <property type="entry name" value="PA14/GLEYA"/>
</dbReference>
<dbReference type="EMBL" id="BARV01034678">
    <property type="protein sequence ID" value="GAI49469.1"/>
    <property type="molecule type" value="Genomic_DNA"/>
</dbReference>
<accession>X1R1N9</accession>
<gene>
    <name evidence="2" type="ORF">S06H3_54249</name>
</gene>
<reference evidence="2" key="1">
    <citation type="journal article" date="2014" name="Front. Microbiol.">
        <title>High frequency of phylogenetically diverse reductive dehalogenase-homologous genes in deep subseafloor sedimentary metagenomes.</title>
        <authorList>
            <person name="Kawai M."/>
            <person name="Futagami T."/>
            <person name="Toyoda A."/>
            <person name="Takaki Y."/>
            <person name="Nishi S."/>
            <person name="Hori S."/>
            <person name="Arai W."/>
            <person name="Tsubouchi T."/>
            <person name="Morono Y."/>
            <person name="Uchiyama I."/>
            <person name="Ito T."/>
            <person name="Fujiyama A."/>
            <person name="Inagaki F."/>
            <person name="Takami H."/>
        </authorList>
    </citation>
    <scope>NUCLEOTIDE SEQUENCE</scope>
    <source>
        <strain evidence="2">Expedition CK06-06</strain>
    </source>
</reference>
<sequence>MIILLHPLLSKSEYLKSRNSRSNGLFGEYFNNPDFSGKPVFKRIDKRMAFWWWGKTPDKRITAKKFSIRWTGVFTAPDTGCYTLQITNTGAARIYLDNEVILRHLSPDQSDGYDMNAITKSTEINLEKGKKYSIKIEYIKSTREYITHLNLMMTRAYKPGEDKRIQQATEIAGRSDVALVFVGYPNGYETEGGDRPDIRLTNRQNELIS</sequence>
<dbReference type="SUPFAM" id="SSF56988">
    <property type="entry name" value="Anthrax protective antigen"/>
    <property type="match status" value="1"/>
</dbReference>
<dbReference type="Pfam" id="PF07691">
    <property type="entry name" value="PA14"/>
    <property type="match status" value="1"/>
</dbReference>
<dbReference type="SMART" id="SM00758">
    <property type="entry name" value="PA14"/>
    <property type="match status" value="1"/>
</dbReference>
<dbReference type="GO" id="GO:0004553">
    <property type="term" value="F:hydrolase activity, hydrolyzing O-glycosyl compounds"/>
    <property type="evidence" value="ECO:0007669"/>
    <property type="project" value="InterPro"/>
</dbReference>
<evidence type="ECO:0000313" key="2">
    <source>
        <dbReference type="EMBL" id="GAI49469.1"/>
    </source>
</evidence>
<dbReference type="PROSITE" id="PS51820">
    <property type="entry name" value="PA14"/>
    <property type="match status" value="1"/>
</dbReference>
<evidence type="ECO:0000259" key="1">
    <source>
        <dbReference type="PROSITE" id="PS51820"/>
    </source>
</evidence>
<feature type="non-terminal residue" evidence="2">
    <location>
        <position position="209"/>
    </location>
</feature>
<name>X1R1N9_9ZZZZ</name>
<proteinExistence type="predicted"/>
<dbReference type="AlphaFoldDB" id="X1R1N9"/>
<protein>
    <recommendedName>
        <fullName evidence="1">PA14 domain-containing protein</fullName>
    </recommendedName>
</protein>
<dbReference type="Gene3D" id="3.90.182.10">
    <property type="entry name" value="Toxin - Anthrax Protective Antigen,domain 1"/>
    <property type="match status" value="1"/>
</dbReference>
<feature type="domain" description="PA14" evidence="1">
    <location>
        <begin position="20"/>
        <end position="169"/>
    </location>
</feature>
<dbReference type="GO" id="GO:0005975">
    <property type="term" value="P:carbohydrate metabolic process"/>
    <property type="evidence" value="ECO:0007669"/>
    <property type="project" value="InterPro"/>
</dbReference>
<organism evidence="2">
    <name type="scientific">marine sediment metagenome</name>
    <dbReference type="NCBI Taxonomy" id="412755"/>
    <lineage>
        <taxon>unclassified sequences</taxon>
        <taxon>metagenomes</taxon>
        <taxon>ecological metagenomes</taxon>
    </lineage>
</organism>
<dbReference type="InterPro" id="IPR011658">
    <property type="entry name" value="PA14_dom"/>
</dbReference>
<comment type="caution">
    <text evidence="2">The sequence shown here is derived from an EMBL/GenBank/DDBJ whole genome shotgun (WGS) entry which is preliminary data.</text>
</comment>